<dbReference type="Pfam" id="PF02958">
    <property type="entry name" value="EcKL"/>
    <property type="match status" value="1"/>
</dbReference>
<evidence type="ECO:0000313" key="2">
    <source>
        <dbReference type="EMBL" id="CAD7245075.1"/>
    </source>
</evidence>
<evidence type="ECO:0000259" key="1">
    <source>
        <dbReference type="SMART" id="SM00587"/>
    </source>
</evidence>
<dbReference type="EMBL" id="LR900292">
    <property type="protein sequence ID" value="CAD7245075.1"/>
    <property type="molecule type" value="Genomic_DNA"/>
</dbReference>
<evidence type="ECO:0000313" key="3">
    <source>
        <dbReference type="Proteomes" id="UP000677054"/>
    </source>
</evidence>
<organism evidence="2">
    <name type="scientific">Darwinula stevensoni</name>
    <dbReference type="NCBI Taxonomy" id="69355"/>
    <lineage>
        <taxon>Eukaryota</taxon>
        <taxon>Metazoa</taxon>
        <taxon>Ecdysozoa</taxon>
        <taxon>Arthropoda</taxon>
        <taxon>Crustacea</taxon>
        <taxon>Oligostraca</taxon>
        <taxon>Ostracoda</taxon>
        <taxon>Podocopa</taxon>
        <taxon>Podocopida</taxon>
        <taxon>Darwinulocopina</taxon>
        <taxon>Darwinuloidea</taxon>
        <taxon>Darwinulidae</taxon>
        <taxon>Darwinula</taxon>
    </lineage>
</organism>
<dbReference type="Gene3D" id="3.90.1200.10">
    <property type="match status" value="1"/>
</dbReference>
<dbReference type="InterPro" id="IPR015897">
    <property type="entry name" value="CHK_kinase-like"/>
</dbReference>
<dbReference type="EMBL" id="CAJPEV010000775">
    <property type="protein sequence ID" value="CAG0888419.1"/>
    <property type="molecule type" value="Genomic_DNA"/>
</dbReference>
<dbReference type="OrthoDB" id="6381776at2759"/>
<dbReference type="InterPro" id="IPR011009">
    <property type="entry name" value="Kinase-like_dom_sf"/>
</dbReference>
<keyword evidence="3" id="KW-1185">Reference proteome</keyword>
<accession>A0A7R9A691</accession>
<dbReference type="Proteomes" id="UP000677054">
    <property type="component" value="Unassembled WGS sequence"/>
</dbReference>
<gene>
    <name evidence="2" type="ORF">DSTB1V02_LOCUS4953</name>
</gene>
<dbReference type="AlphaFoldDB" id="A0A7R9A691"/>
<sequence length="355" mass="40783">MEEKIVKEPWFLASLQQFLHLPFTPDVKEVRIQNVPEGKAFETEALFYFDFLNALHGQLSSMSQPWPPLAVPRLFHVQSGTLVILEDVHKNYGHSMIAFPQHIPQGHMKKLVEELARIHALSLLVLDESAASHFSLFLREPEPDEFRASETLIKDWSTFLRIRHPGMTDLAEALEKLGHKHPETLVVEIGKKPGRIHTLTHGDLWQNNLMWKDDGSVMILDWQEVSYRRPACDLATFLLTSCTSLERRELTDPLLDLYCEVFNDTTMKSGSTLDYPRREIERDYKECLLYALIRYLIAVPFVLASVPPTQGGNGGFLPGHHHNLMQEIIKGNIKDQVLEQRVLEVMCDLHDLHIL</sequence>
<proteinExistence type="predicted"/>
<dbReference type="InterPro" id="IPR004119">
    <property type="entry name" value="EcKL"/>
</dbReference>
<feature type="domain" description="CHK kinase-like" evidence="1">
    <location>
        <begin position="83"/>
        <end position="268"/>
    </location>
</feature>
<reference evidence="2" key="1">
    <citation type="submission" date="2020-11" db="EMBL/GenBank/DDBJ databases">
        <authorList>
            <person name="Tran Van P."/>
        </authorList>
    </citation>
    <scope>NUCLEOTIDE SEQUENCE</scope>
</reference>
<protein>
    <recommendedName>
        <fullName evidence="1">CHK kinase-like domain-containing protein</fullName>
    </recommendedName>
</protein>
<name>A0A7R9A691_9CRUS</name>
<dbReference type="PANTHER" id="PTHR11012">
    <property type="entry name" value="PROTEIN KINASE-LIKE DOMAIN-CONTAINING"/>
    <property type="match status" value="1"/>
</dbReference>
<dbReference type="SUPFAM" id="SSF56112">
    <property type="entry name" value="Protein kinase-like (PK-like)"/>
    <property type="match status" value="1"/>
</dbReference>
<dbReference type="SMART" id="SM00587">
    <property type="entry name" value="CHK"/>
    <property type="match status" value="1"/>
</dbReference>
<dbReference type="PANTHER" id="PTHR11012:SF58">
    <property type="entry name" value="CHK KINASE-LIKE DOMAIN-CONTAINING PROTEIN"/>
    <property type="match status" value="1"/>
</dbReference>